<dbReference type="SUPFAM" id="SSF51338">
    <property type="entry name" value="Composite domain of metallo-dependent hydrolases"/>
    <property type="match status" value="1"/>
</dbReference>
<name>A0ABT3ZSU4_9BURK</name>
<evidence type="ECO:0000259" key="6">
    <source>
        <dbReference type="Pfam" id="PF22039"/>
    </source>
</evidence>
<dbReference type="PANTHER" id="PTHR43794:SF11">
    <property type="entry name" value="AMIDOHYDROLASE-RELATED DOMAIN-CONTAINING PROTEIN"/>
    <property type="match status" value="1"/>
</dbReference>
<dbReference type="Gene3D" id="3.20.20.140">
    <property type="entry name" value="Metal-dependent hydrolases"/>
    <property type="match status" value="1"/>
</dbReference>
<dbReference type="InterPro" id="IPR032466">
    <property type="entry name" value="Metal_Hydrolase"/>
</dbReference>
<dbReference type="Pfam" id="PF22039">
    <property type="entry name" value="HUTI_composite_bact"/>
    <property type="match status" value="1"/>
</dbReference>
<evidence type="ECO:0000259" key="5">
    <source>
        <dbReference type="Pfam" id="PF01979"/>
    </source>
</evidence>
<dbReference type="Pfam" id="PF01979">
    <property type="entry name" value="Amidohydro_1"/>
    <property type="match status" value="1"/>
</dbReference>
<dbReference type="InterPro" id="IPR054418">
    <property type="entry name" value="MQNX/HUTI_composite_N"/>
</dbReference>
<keyword evidence="3" id="KW-0378">Hydrolase</keyword>
<evidence type="ECO:0000256" key="4">
    <source>
        <dbReference type="ARBA" id="ARBA00022833"/>
    </source>
</evidence>
<proteinExistence type="inferred from homology"/>
<dbReference type="EMBL" id="JAPMXC010000010">
    <property type="protein sequence ID" value="MCY0389342.1"/>
    <property type="molecule type" value="Genomic_DNA"/>
</dbReference>
<keyword evidence="2" id="KW-0479">Metal-binding</keyword>
<evidence type="ECO:0000256" key="1">
    <source>
        <dbReference type="ARBA" id="ARBA00006745"/>
    </source>
</evidence>
<evidence type="ECO:0000256" key="3">
    <source>
        <dbReference type="ARBA" id="ARBA00022801"/>
    </source>
</evidence>
<evidence type="ECO:0000313" key="7">
    <source>
        <dbReference type="EMBL" id="MCY0389342.1"/>
    </source>
</evidence>
<protein>
    <submittedName>
        <fullName evidence="7">Amidohydrolase family protein</fullName>
    </submittedName>
</protein>
<sequence length="468" mass="51158">MDLLFTDAVLLSCDAHHRALDHAALAVRGNRIVALGKRAEVERQYPDLPRFDARGLAIMPGMVNAHTHTVLMALRGTVEDWSGDSIYRYMTPISYAMTPAERAVIATLGCVEAIRSGTTTLVDPFRYVAGYVDAMAATGLRLWVSEACADIDTRRIRHGDYSIDPAFGEAFFARATALIDDYHGSYDDRVRCQVAAHAPDNCSPAMLHRLHELARTRGLSRTIHLSQSPLEVAAVRARHGLTSAAYLAREGFLGPDLIAAHWTFCDRADITLLAEHGVQMAHTPASISRRGLHKALLGPIRDAGVSVAFGTDNMSEDMFQAMAVGSIAWRTGRGRGDGIAQEGGVDPSPQDILVAATRAGARSVGAEQEIGSLEIGKKADLTLIDLNTPAMRPMIRLPSNLVHYGHPGIVHSVMVDGEFVMRERKVLTVDEPALLAEAEAVTRRVWRRMLEQNPDIRRPESELPWLEG</sequence>
<evidence type="ECO:0000313" key="8">
    <source>
        <dbReference type="Proteomes" id="UP001082899"/>
    </source>
</evidence>
<dbReference type="Gene3D" id="2.30.40.10">
    <property type="entry name" value="Urease, subunit C, domain 1"/>
    <property type="match status" value="1"/>
</dbReference>
<keyword evidence="8" id="KW-1185">Reference proteome</keyword>
<dbReference type="PANTHER" id="PTHR43794">
    <property type="entry name" value="AMINOHYDROLASE SSNA-RELATED"/>
    <property type="match status" value="1"/>
</dbReference>
<dbReference type="InterPro" id="IPR050287">
    <property type="entry name" value="MTA/SAH_deaminase"/>
</dbReference>
<dbReference type="RefSeq" id="WP_267849248.1">
    <property type="nucleotide sequence ID" value="NZ_JAPMXC010000010.1"/>
</dbReference>
<reference evidence="7" key="1">
    <citation type="submission" date="2022-11" db="EMBL/GenBank/DDBJ databases">
        <title>Robbsia betulipollinis sp. nov., isolated from pollen of birch (Betula pendula).</title>
        <authorList>
            <person name="Shi H."/>
            <person name="Ambika Manirajan B."/>
            <person name="Ratering S."/>
            <person name="Geissler-Plaum R."/>
            <person name="Schnell S."/>
        </authorList>
    </citation>
    <scope>NUCLEOTIDE SEQUENCE</scope>
    <source>
        <strain evidence="7">Bb-Pol-6</strain>
    </source>
</reference>
<evidence type="ECO:0000256" key="2">
    <source>
        <dbReference type="ARBA" id="ARBA00022723"/>
    </source>
</evidence>
<gene>
    <name evidence="7" type="ORF">OVY01_19545</name>
</gene>
<organism evidence="7 8">
    <name type="scientific">Robbsia betulipollinis</name>
    <dbReference type="NCBI Taxonomy" id="2981849"/>
    <lineage>
        <taxon>Bacteria</taxon>
        <taxon>Pseudomonadati</taxon>
        <taxon>Pseudomonadota</taxon>
        <taxon>Betaproteobacteria</taxon>
        <taxon>Burkholderiales</taxon>
        <taxon>Burkholderiaceae</taxon>
        <taxon>Robbsia</taxon>
    </lineage>
</organism>
<comment type="similarity">
    <text evidence="1">Belongs to the metallo-dependent hydrolases superfamily. ATZ/TRZ family.</text>
</comment>
<dbReference type="SUPFAM" id="SSF51556">
    <property type="entry name" value="Metallo-dependent hydrolases"/>
    <property type="match status" value="1"/>
</dbReference>
<feature type="domain" description="Aminodeoxyfutalosine deaminase/Imidazolonepropionase-like composite" evidence="6">
    <location>
        <begin position="23"/>
        <end position="47"/>
    </location>
</feature>
<keyword evidence="4" id="KW-0862">Zinc</keyword>
<accession>A0ABT3ZSU4</accession>
<feature type="domain" description="Amidohydrolase-related" evidence="5">
    <location>
        <begin position="58"/>
        <end position="420"/>
    </location>
</feature>
<dbReference type="InterPro" id="IPR011059">
    <property type="entry name" value="Metal-dep_hydrolase_composite"/>
</dbReference>
<comment type="caution">
    <text evidence="7">The sequence shown here is derived from an EMBL/GenBank/DDBJ whole genome shotgun (WGS) entry which is preliminary data.</text>
</comment>
<dbReference type="Proteomes" id="UP001082899">
    <property type="component" value="Unassembled WGS sequence"/>
</dbReference>
<dbReference type="InterPro" id="IPR006680">
    <property type="entry name" value="Amidohydro-rel"/>
</dbReference>